<organism evidence="1 2">
    <name type="scientific">Candidatus Terrybacteria bacterium RIFCSPHIGHO2_01_FULL_43_35</name>
    <dbReference type="NCBI Taxonomy" id="1802361"/>
    <lineage>
        <taxon>Bacteria</taxon>
        <taxon>Candidatus Terryibacteriota</taxon>
    </lineage>
</organism>
<dbReference type="Proteomes" id="UP000178869">
    <property type="component" value="Unassembled WGS sequence"/>
</dbReference>
<dbReference type="InterPro" id="IPR006385">
    <property type="entry name" value="HAD_hydro_SerB1"/>
</dbReference>
<accession>A0A1G2PFI2</accession>
<evidence type="ECO:0000313" key="1">
    <source>
        <dbReference type="EMBL" id="OHA46391.1"/>
    </source>
</evidence>
<comment type="caution">
    <text evidence="1">The sequence shown here is derived from an EMBL/GenBank/DDBJ whole genome shotgun (WGS) entry which is preliminary data.</text>
</comment>
<dbReference type="NCBIfam" id="TIGR01490">
    <property type="entry name" value="HAD-SF-IB-hyp1"/>
    <property type="match status" value="1"/>
</dbReference>
<protein>
    <recommendedName>
        <fullName evidence="3">Haloacid dehalogenase</fullName>
    </recommendedName>
</protein>
<dbReference type="Gene3D" id="1.20.1440.100">
    <property type="entry name" value="SG protein - dephosphorylation function"/>
    <property type="match status" value="1"/>
</dbReference>
<dbReference type="Pfam" id="PF12710">
    <property type="entry name" value="HAD"/>
    <property type="match status" value="1"/>
</dbReference>
<name>A0A1G2PFI2_9BACT</name>
<gene>
    <name evidence="1" type="ORF">A2828_00380</name>
</gene>
<dbReference type="InterPro" id="IPR023214">
    <property type="entry name" value="HAD_sf"/>
</dbReference>
<dbReference type="NCBIfam" id="TIGR01488">
    <property type="entry name" value="HAD-SF-IB"/>
    <property type="match status" value="1"/>
</dbReference>
<sequence>MAKNKIAVFDIDGTIFRSSWLIELDLKLIEQGIFPVRALKDVDKSYHNWLDRKGSYEDYLRGMVDIYKKNIRGHKEKDVRRIIRQIMQRQKERVYIYTRDLLNKLHKDYFLLAISGSPLEVIEDFARFWGFDLFYGQVYEVRNGRYTGEILKSPYDNKKEALFACLSQINIGLKGSIGVGDTESDISFLEEVDHPICFNPNQKLLKVACRRGWKVVVERKDVVHVL</sequence>
<proteinExistence type="predicted"/>
<dbReference type="Gene3D" id="3.40.50.1000">
    <property type="entry name" value="HAD superfamily/HAD-like"/>
    <property type="match status" value="1"/>
</dbReference>
<dbReference type="AlphaFoldDB" id="A0A1G2PFI2"/>
<dbReference type="EMBL" id="MHSR01000016">
    <property type="protein sequence ID" value="OHA46391.1"/>
    <property type="molecule type" value="Genomic_DNA"/>
</dbReference>
<dbReference type="InterPro" id="IPR050582">
    <property type="entry name" value="HAD-like_SerB"/>
</dbReference>
<dbReference type="InterPro" id="IPR036412">
    <property type="entry name" value="HAD-like_sf"/>
</dbReference>
<evidence type="ECO:0000313" key="2">
    <source>
        <dbReference type="Proteomes" id="UP000178869"/>
    </source>
</evidence>
<dbReference type="SUPFAM" id="SSF56784">
    <property type="entry name" value="HAD-like"/>
    <property type="match status" value="1"/>
</dbReference>
<dbReference type="PANTHER" id="PTHR43344">
    <property type="entry name" value="PHOSPHOSERINE PHOSPHATASE"/>
    <property type="match status" value="1"/>
</dbReference>
<evidence type="ECO:0008006" key="3">
    <source>
        <dbReference type="Google" id="ProtNLM"/>
    </source>
</evidence>
<reference evidence="1 2" key="1">
    <citation type="journal article" date="2016" name="Nat. Commun.">
        <title>Thousands of microbial genomes shed light on interconnected biogeochemical processes in an aquifer system.</title>
        <authorList>
            <person name="Anantharaman K."/>
            <person name="Brown C.T."/>
            <person name="Hug L.A."/>
            <person name="Sharon I."/>
            <person name="Castelle C.J."/>
            <person name="Probst A.J."/>
            <person name="Thomas B.C."/>
            <person name="Singh A."/>
            <person name="Wilkins M.J."/>
            <person name="Karaoz U."/>
            <person name="Brodie E.L."/>
            <person name="Williams K.H."/>
            <person name="Hubbard S.S."/>
            <person name="Banfield J.F."/>
        </authorList>
    </citation>
    <scope>NUCLEOTIDE SEQUENCE [LARGE SCALE GENOMIC DNA]</scope>
</reference>